<dbReference type="InterPro" id="IPR036869">
    <property type="entry name" value="J_dom_sf"/>
</dbReference>
<organism evidence="3 4">
    <name type="scientific">Deinandra increscens subsp. villosa</name>
    <dbReference type="NCBI Taxonomy" id="3103831"/>
    <lineage>
        <taxon>Eukaryota</taxon>
        <taxon>Viridiplantae</taxon>
        <taxon>Streptophyta</taxon>
        <taxon>Embryophyta</taxon>
        <taxon>Tracheophyta</taxon>
        <taxon>Spermatophyta</taxon>
        <taxon>Magnoliopsida</taxon>
        <taxon>eudicotyledons</taxon>
        <taxon>Gunneridae</taxon>
        <taxon>Pentapetalae</taxon>
        <taxon>asterids</taxon>
        <taxon>campanulids</taxon>
        <taxon>Asterales</taxon>
        <taxon>Asteraceae</taxon>
        <taxon>Asteroideae</taxon>
        <taxon>Heliantheae alliance</taxon>
        <taxon>Madieae</taxon>
        <taxon>Madiinae</taxon>
        <taxon>Deinandra</taxon>
    </lineage>
</organism>
<feature type="compositionally biased region" description="Acidic residues" evidence="1">
    <location>
        <begin position="381"/>
        <end position="392"/>
    </location>
</feature>
<feature type="compositionally biased region" description="Acidic residues" evidence="1">
    <location>
        <begin position="278"/>
        <end position="288"/>
    </location>
</feature>
<dbReference type="Pfam" id="PF11926">
    <property type="entry name" value="DUF3444"/>
    <property type="match status" value="1"/>
</dbReference>
<sequence length="625" mass="71465">MDCNREEAERAKQLAEKKMEIKDFSGALKIAVKAQQLYPELENISQLILVCEVHCSAEKKTYGNDKDWYGILNVEPSADDISIKKQYRKLALILHPDKNNFSGSTDAFKLIGEAQRVLLDREKRLVHDSKRKAYGNVSSPSWIPKQPNRPSNVQQHQHPWNKTQPVNLSGARSGNFQFTQQRVPTASVHQSTFWTACPFCDTKYQFYREHAVNKFVHCPRCMKQFTAYELSAQDAAAAATAYTHAQQSRVPPNPAVGNAGRKRKKRIEESSESSDSSESSESEEDVEVPSENFGEQPRRSSRAKRNVSYKENINDIDIDIDIDIDNDNDDVTPPSPAEKTVEGDTFWKEEVRKAEDRQTEPDNKKSPDDDKRNSDDKGGESENDDDREEEIEPVVFECPDPEFSDFDKDRKEESFNAGQIWACYDTEDAMPRFYAFIKKVSPGFKLQIIWLKPDPVTMDEKKWVDADLPVSCGKFKHGKVDKTEDLLSFSHLVSWEAGQKTKTFNIIPRKGEMWALFKNWSINWHSPEHDVEQRKYEYEFVEILSDFDDDSGAQVSYLEKMKGFVCLFRRKEGGETVISGSEKYRFAHMVPSCIMSGEEREGVPKGSYELDPAALPPSTLEEVIL</sequence>
<gene>
    <name evidence="3" type="ORF">SSX86_006011</name>
</gene>
<evidence type="ECO:0000256" key="1">
    <source>
        <dbReference type="SAM" id="MobiDB-lite"/>
    </source>
</evidence>
<dbReference type="EMBL" id="JBCNJP010000007">
    <property type="protein sequence ID" value="KAK9077674.1"/>
    <property type="molecule type" value="Genomic_DNA"/>
</dbReference>
<feature type="region of interest" description="Disordered" evidence="1">
    <location>
        <begin position="321"/>
        <end position="394"/>
    </location>
</feature>
<feature type="domain" description="J" evidence="2">
    <location>
        <begin position="67"/>
        <end position="138"/>
    </location>
</feature>
<proteinExistence type="predicted"/>
<feature type="region of interest" description="Disordered" evidence="1">
    <location>
        <begin position="136"/>
        <end position="160"/>
    </location>
</feature>
<comment type="caution">
    <text evidence="3">The sequence shown here is derived from an EMBL/GenBank/DDBJ whole genome shotgun (WGS) entry which is preliminary data.</text>
</comment>
<dbReference type="CDD" id="cd06257">
    <property type="entry name" value="DnaJ"/>
    <property type="match status" value="1"/>
</dbReference>
<evidence type="ECO:0000313" key="4">
    <source>
        <dbReference type="Proteomes" id="UP001408789"/>
    </source>
</evidence>
<dbReference type="SUPFAM" id="SSF46565">
    <property type="entry name" value="Chaperone J-domain"/>
    <property type="match status" value="1"/>
</dbReference>
<dbReference type="SMART" id="SM00271">
    <property type="entry name" value="DnaJ"/>
    <property type="match status" value="1"/>
</dbReference>
<dbReference type="Pfam" id="PF00226">
    <property type="entry name" value="DnaJ"/>
    <property type="match status" value="1"/>
</dbReference>
<name>A0AAP0DML5_9ASTR</name>
<dbReference type="Proteomes" id="UP001408789">
    <property type="component" value="Unassembled WGS sequence"/>
</dbReference>
<accession>A0AAP0DML5</accession>
<dbReference type="Gene3D" id="1.10.287.110">
    <property type="entry name" value="DnaJ domain"/>
    <property type="match status" value="1"/>
</dbReference>
<dbReference type="PANTHER" id="PTHR45089">
    <property type="entry name" value="DNAJ HEAT SHOCK AMINO-TERMINAL DOMAIN PROTEIN-RELATED"/>
    <property type="match status" value="1"/>
</dbReference>
<feature type="region of interest" description="Disordered" evidence="1">
    <location>
        <begin position="243"/>
        <end position="306"/>
    </location>
</feature>
<feature type="compositionally biased region" description="Basic and acidic residues" evidence="1">
    <location>
        <begin position="339"/>
        <end position="380"/>
    </location>
</feature>
<dbReference type="AlphaFoldDB" id="A0AAP0DML5"/>
<evidence type="ECO:0000313" key="3">
    <source>
        <dbReference type="EMBL" id="KAK9077674.1"/>
    </source>
</evidence>
<evidence type="ECO:0000259" key="2">
    <source>
        <dbReference type="PROSITE" id="PS50076"/>
    </source>
</evidence>
<protein>
    <recommendedName>
        <fullName evidence="2">J domain-containing protein</fullName>
    </recommendedName>
</protein>
<feature type="compositionally biased region" description="Acidic residues" evidence="1">
    <location>
        <begin position="321"/>
        <end position="330"/>
    </location>
</feature>
<keyword evidence="4" id="KW-1185">Reference proteome</keyword>
<feature type="compositionally biased region" description="Polar residues" evidence="1">
    <location>
        <begin position="148"/>
        <end position="160"/>
    </location>
</feature>
<dbReference type="InterPro" id="IPR024593">
    <property type="entry name" value="DUF3444"/>
</dbReference>
<dbReference type="InterPro" id="IPR001623">
    <property type="entry name" value="DnaJ_domain"/>
</dbReference>
<reference evidence="3 4" key="1">
    <citation type="submission" date="2024-04" db="EMBL/GenBank/DDBJ databases">
        <title>The reference genome of an endangered Asteraceae, Deinandra increscens subsp. villosa, native to the Central Coast of California.</title>
        <authorList>
            <person name="Guilliams M."/>
            <person name="Hasenstab-Lehman K."/>
            <person name="Meyer R."/>
            <person name="Mcevoy S."/>
        </authorList>
    </citation>
    <scope>NUCLEOTIDE SEQUENCE [LARGE SCALE GENOMIC DNA]</scope>
    <source>
        <tissue evidence="3">Leaf</tissue>
    </source>
</reference>
<dbReference type="PRINTS" id="PR00625">
    <property type="entry name" value="JDOMAIN"/>
</dbReference>
<dbReference type="PANTHER" id="PTHR45089:SF24">
    <property type="entry name" value="DNAJ HEAT SHOCK N-TERMINAL DOMAIN-CONTAINING PROTEIN"/>
    <property type="match status" value="1"/>
</dbReference>
<dbReference type="PROSITE" id="PS50076">
    <property type="entry name" value="DNAJ_2"/>
    <property type="match status" value="1"/>
</dbReference>